<gene>
    <name evidence="1" type="ORF">BWK62_03850</name>
</gene>
<dbReference type="Proteomes" id="UP000198034">
    <property type="component" value="Unassembled WGS sequence"/>
</dbReference>
<dbReference type="EMBL" id="MTCY01000007">
    <property type="protein sequence ID" value="OWP78962.1"/>
    <property type="molecule type" value="Genomic_DNA"/>
</dbReference>
<evidence type="ECO:0000313" key="1">
    <source>
        <dbReference type="EMBL" id="OWP78962.1"/>
    </source>
</evidence>
<organism evidence="1 2">
    <name type="scientific">Flavobacterium columnare</name>
    <dbReference type="NCBI Taxonomy" id="996"/>
    <lineage>
        <taxon>Bacteria</taxon>
        <taxon>Pseudomonadati</taxon>
        <taxon>Bacteroidota</taxon>
        <taxon>Flavobacteriia</taxon>
        <taxon>Flavobacteriales</taxon>
        <taxon>Flavobacteriaceae</taxon>
        <taxon>Flavobacterium</taxon>
    </lineage>
</organism>
<proteinExistence type="predicted"/>
<dbReference type="AlphaFoldDB" id="A0A246GCY0"/>
<sequence length="137" mass="15793">MQLYRPVGLKEMELIAASNFSVFPPRLSWQPIFYPVMNLQYAEDIAKQWNAIDEFSGYCGIVTTFKVAADYIQNFEIQNVGAVHHDELWIPSEELETFNKNISGKIEMVKVFFGDLCSQDTKSKIQDFQSKLTNLKD</sequence>
<accession>A0A246GCY0</accession>
<protein>
    <submittedName>
        <fullName evidence="1">ADP-ribosylation/crystallin J1</fullName>
    </submittedName>
</protein>
<name>A0A246GCY0_9FLAO</name>
<evidence type="ECO:0000313" key="2">
    <source>
        <dbReference type="Proteomes" id="UP000198034"/>
    </source>
</evidence>
<comment type="caution">
    <text evidence="1">The sequence shown here is derived from an EMBL/GenBank/DDBJ whole genome shotgun (WGS) entry which is preliminary data.</text>
</comment>
<reference evidence="1 2" key="1">
    <citation type="journal article" date="2017" name="Infect. Genet. Evol.">
        <title>Comparative genome analysis of fish pathogen Flavobacterium columnare reveals extensive sequence diversity within the species.</title>
        <authorList>
            <person name="Kayansamruaj P."/>
            <person name="Dong H.T."/>
            <person name="Hirono I."/>
            <person name="Kondo H."/>
            <person name="Senapin S."/>
            <person name="Rodkhum C."/>
        </authorList>
    </citation>
    <scope>NUCLEOTIDE SEQUENCE [LARGE SCALE GENOMIC DNA]</scope>
    <source>
        <strain evidence="1 2">1214</strain>
    </source>
</reference>